<keyword evidence="6" id="KW-1185">Reference proteome</keyword>
<comment type="subcellular location">
    <subcellularLocation>
        <location evidence="1">Membrane</location>
    </subcellularLocation>
</comment>
<dbReference type="EMBL" id="WBVO01000008">
    <property type="protein sequence ID" value="KAB2808664.1"/>
    <property type="molecule type" value="Genomic_DNA"/>
</dbReference>
<accession>A0A6N6RF10</accession>
<gene>
    <name evidence="5" type="ORF">F8C67_10280</name>
</gene>
<dbReference type="GO" id="GO:0019867">
    <property type="term" value="C:outer membrane"/>
    <property type="evidence" value="ECO:0007669"/>
    <property type="project" value="InterPro"/>
</dbReference>
<feature type="chain" id="PRO_5026704670" evidence="3">
    <location>
        <begin position="20"/>
        <end position="402"/>
    </location>
</feature>
<feature type="domain" description="Bacterial surface antigen (D15)" evidence="4">
    <location>
        <begin position="205"/>
        <end position="386"/>
    </location>
</feature>
<dbReference type="Proteomes" id="UP000468650">
    <property type="component" value="Unassembled WGS sequence"/>
</dbReference>
<evidence type="ECO:0000256" key="3">
    <source>
        <dbReference type="SAM" id="SignalP"/>
    </source>
</evidence>
<name>A0A6N6RF10_9FLAO</name>
<sequence length="402" mass="44544">MKKLIALAMCSSISLAVFGQNEIEQGKLYISPLPIIAANPAFGVIYGGAASVGVYMGDPTTTSMSSGLITATYSTKQQLMFTFKANSYTHDNEWMLMTDFRLFFSSQPTYGLGTGPSSHILSDSDIEFDEALSTNNGQGEMLNFNLVRIHQTGLRKINETMYAGVGYHLDVFGSIEDPLVDLNAMPPVASNHYAYSVKYGFDPTAYTVSGLSLNWTLDTRDNVANTYNGRYAFASFRYNPEFLGSDQSSTQLWLEYRDFVGLSSTSERNLLAFWSFANFTTSGRLPYMALPALGWDQMGRSGRAFPQGRFRGNNMFYAEAEWRFPLPLIASKPDLLGGVVFANVTTASSEDNNINLFQYMEPAAGIGLRIMLQKRARTNLTLDYGWGPNGAGAFYLNLNEYF</sequence>
<dbReference type="OrthoDB" id="621220at2"/>
<dbReference type="Pfam" id="PF01103">
    <property type="entry name" value="Omp85"/>
    <property type="match status" value="1"/>
</dbReference>
<keyword evidence="3" id="KW-0732">Signal</keyword>
<evidence type="ECO:0000256" key="2">
    <source>
        <dbReference type="ARBA" id="ARBA00023136"/>
    </source>
</evidence>
<feature type="signal peptide" evidence="3">
    <location>
        <begin position="1"/>
        <end position="19"/>
    </location>
</feature>
<proteinExistence type="predicted"/>
<evidence type="ECO:0000313" key="6">
    <source>
        <dbReference type="Proteomes" id="UP000468650"/>
    </source>
</evidence>
<dbReference type="Gene3D" id="2.40.160.50">
    <property type="entry name" value="membrane protein fhac: a member of the omp85/tpsb transporter family"/>
    <property type="match status" value="1"/>
</dbReference>
<evidence type="ECO:0000256" key="1">
    <source>
        <dbReference type="ARBA" id="ARBA00004370"/>
    </source>
</evidence>
<evidence type="ECO:0000313" key="5">
    <source>
        <dbReference type="EMBL" id="KAB2808664.1"/>
    </source>
</evidence>
<dbReference type="InterPro" id="IPR000184">
    <property type="entry name" value="Bac_surfAg_D15"/>
</dbReference>
<dbReference type="RefSeq" id="WP_151667759.1">
    <property type="nucleotide sequence ID" value="NZ_WBVO01000008.1"/>
</dbReference>
<dbReference type="AlphaFoldDB" id="A0A6N6RF10"/>
<comment type="caution">
    <text evidence="5">The sequence shown here is derived from an EMBL/GenBank/DDBJ whole genome shotgun (WGS) entry which is preliminary data.</text>
</comment>
<reference evidence="5 6" key="1">
    <citation type="submission" date="2019-09" db="EMBL/GenBank/DDBJ databases">
        <title>Genomes of family Cryomorphaceae.</title>
        <authorList>
            <person name="Bowman J.P."/>
        </authorList>
    </citation>
    <scope>NUCLEOTIDE SEQUENCE [LARGE SCALE GENOMIC DNA]</scope>
    <source>
        <strain evidence="5 6">LMG 25704</strain>
    </source>
</reference>
<evidence type="ECO:0000259" key="4">
    <source>
        <dbReference type="Pfam" id="PF01103"/>
    </source>
</evidence>
<organism evidence="5 6">
    <name type="scientific">Phaeocystidibacter luteus</name>
    <dbReference type="NCBI Taxonomy" id="911197"/>
    <lineage>
        <taxon>Bacteria</taxon>
        <taxon>Pseudomonadati</taxon>
        <taxon>Bacteroidota</taxon>
        <taxon>Flavobacteriia</taxon>
        <taxon>Flavobacteriales</taxon>
        <taxon>Phaeocystidibacteraceae</taxon>
        <taxon>Phaeocystidibacter</taxon>
    </lineage>
</organism>
<protein>
    <submittedName>
        <fullName evidence="5">BamA/TamA family outer membrane protein</fullName>
    </submittedName>
</protein>
<keyword evidence="2" id="KW-0472">Membrane</keyword>